<dbReference type="GO" id="GO:0043546">
    <property type="term" value="F:molybdopterin cofactor binding"/>
    <property type="evidence" value="ECO:0007669"/>
    <property type="project" value="InterPro"/>
</dbReference>
<evidence type="ECO:0000256" key="2">
    <source>
        <dbReference type="ARBA" id="ARBA00006849"/>
    </source>
</evidence>
<dbReference type="GO" id="GO:0005506">
    <property type="term" value="F:iron ion binding"/>
    <property type="evidence" value="ECO:0007669"/>
    <property type="project" value="InterPro"/>
</dbReference>
<dbReference type="InterPro" id="IPR016167">
    <property type="entry name" value="FAD-bd_PCMH_sub1"/>
</dbReference>
<keyword evidence="9 14" id="KW-0408">Iron</keyword>
<dbReference type="InterPro" id="IPR037165">
    <property type="entry name" value="AldOxase/xan_DH_Mopterin-bd_sf"/>
</dbReference>
<dbReference type="InterPro" id="IPR008274">
    <property type="entry name" value="AldOxase/xan_DH_MoCoBD1"/>
</dbReference>
<keyword evidence="10 14" id="KW-0411">Iron-sulfur</keyword>
<dbReference type="FunFam" id="3.90.1170.50:FF:000001">
    <property type="entry name" value="Aldehyde oxidase 1"/>
    <property type="match status" value="1"/>
</dbReference>
<dbReference type="AlphaFoldDB" id="A0A6P8IZV5"/>
<organism evidence="16 18">
    <name type="scientific">Actinia tenebrosa</name>
    <name type="common">Australian red waratah sea anemone</name>
    <dbReference type="NCBI Taxonomy" id="6105"/>
    <lineage>
        <taxon>Eukaryota</taxon>
        <taxon>Metazoa</taxon>
        <taxon>Cnidaria</taxon>
        <taxon>Anthozoa</taxon>
        <taxon>Hexacorallia</taxon>
        <taxon>Actiniaria</taxon>
        <taxon>Actiniidae</taxon>
        <taxon>Actinia</taxon>
    </lineage>
</organism>
<dbReference type="PIRSF" id="PIRSF000127">
    <property type="entry name" value="Xanthine_DH"/>
    <property type="match status" value="1"/>
</dbReference>
<sequence>MEGHLCRCTGYRSIYDGFKTFAKDLCCQRGPCSDDSSCCKNKPESKHDTSCCLFDLSSLKPYDPSQELIFPPELMLDKSTKPSSLDIKGTFVRWLRPSSLKEALDLKKSYPAAIALAGMIGAGFGKNSSKENPTTVLSLSHIPELNAVKVDEKGVTFGAAVSMATLESTLRDVIQSSQENKTRSLSAMLKMVALYGSVQIKHAMSISSNILPASSTSDLNTVLIAVGAHLVAISTEGQKRTILCDDKFLLSPGKTSLADNEILFSVHIPFTTNPSEYISFYRQSRRHANDTAIVNAAFRVHLDKKDNGYSVVDSMIVYGGVGSTTVIARKAMESIKGRAWDESIVSHALTQLQEELVLAVDLGQVEYRQSLIQGFFFKFYSDVSNVITNDQPMTEQVSIPFKSSQTFEPAEDSQKEEDMIGRPLAHTTAIERATGVAQFVDDIPQRRGELYIVRLLSDRAHAKILSIDVTEALDMPGVEAIIQASDVPGTNNIGVIPDEEIFAKEKVVYAGQPIAAVVAETKDEAQRAAKKVKVVYEDLPAIITIKDAIAANSFFEESHSIVNGDVDSGFDAADHVLEGEMYVGGQDHYYIETHTSLAIPGENNEMEIYCSSQFPSYIQGTVSQVLNIPSNRIVVRTKNVGGAFGGKIFRASQVACAVAVAAYKTGKPVRCALDRDDDMQNCGHREDYLVKYKVGCSKDGQIVAFKAVYFGNSGAALDLSILIMEKLLLNLDNCYKIPNIDVTGRLCKTNIAPNTAMRGLGSSQGILFTESLMSDIAKKCGIPERKVREQNMYKEGNLTHFNQSLRDCTIRRVWSEMMSKSHYENRRLAVDSFNKQNKWKKRGIFVMPGKYGIGFTIPDFMQSGALVSIYTDGTVRISHGGVEIGQGLHTKMVQVAANALGIPVSKVFNCAISTDTVPNSSVTGGSYSSDINGMAVKDACDKLSKRIKPYKVTNPDGKWEDWVQAAYADHVSLSSTGYYQSRHFTYSWKTNLGQAFKYFVYGACCCEVEVDCLTGDHTILRADIVVDIGKSLNPAIDIGQIEGGFIQGAGMYTIEELRFSPDGRLLTTGPKTYKIPTSADIPKEFNVHILKESRNDQAIHASKGSGEFSVLLAPVVFLAIKNAVNAARCDIGLDEIYRFDSPATCERIRMACGDQLKNKLASI</sequence>
<comment type="cofactor">
    <cofactor evidence="1 13">
        <name>FAD</name>
        <dbReference type="ChEBI" id="CHEBI:57692"/>
    </cofactor>
</comment>
<dbReference type="GeneID" id="116306789"/>
<dbReference type="InterPro" id="IPR002346">
    <property type="entry name" value="Mopterin_DH_FAD-bd"/>
</dbReference>
<dbReference type="InterPro" id="IPR016166">
    <property type="entry name" value="FAD-bd_PCMH"/>
</dbReference>
<proteinExistence type="inferred from homology"/>
<dbReference type="InterPro" id="IPR022407">
    <property type="entry name" value="OxRdtase_Mopterin_BS"/>
</dbReference>
<dbReference type="InterPro" id="IPR036318">
    <property type="entry name" value="FAD-bd_PCMH-like_sf"/>
</dbReference>
<evidence type="ECO:0000256" key="1">
    <source>
        <dbReference type="ARBA" id="ARBA00001974"/>
    </source>
</evidence>
<dbReference type="InterPro" id="IPR036884">
    <property type="entry name" value="2Fe-2S-bd_dom_sf"/>
</dbReference>
<feature type="binding site" evidence="14">
    <location>
        <position position="6"/>
    </location>
    <ligand>
        <name>[2Fe-2S] cluster</name>
        <dbReference type="ChEBI" id="CHEBI:190135"/>
        <label>2</label>
    </ligand>
</feature>
<feature type="binding site" evidence="14">
    <location>
        <position position="758"/>
    </location>
    <ligand>
        <name>Mo-molybdopterin</name>
        <dbReference type="ChEBI" id="CHEBI:71302"/>
    </ligand>
    <ligandPart>
        <name>Mo</name>
        <dbReference type="ChEBI" id="CHEBI:28685"/>
    </ligandPart>
</feature>
<dbReference type="Pfam" id="PF00941">
    <property type="entry name" value="FAD_binding_5"/>
    <property type="match status" value="1"/>
</dbReference>
<reference evidence="17 18" key="1">
    <citation type="submission" date="2025-04" db="UniProtKB">
        <authorList>
            <consortium name="RefSeq"/>
        </authorList>
    </citation>
    <scope>IDENTIFICATION</scope>
</reference>
<dbReference type="Gene3D" id="3.30.390.50">
    <property type="entry name" value="CO dehydrogenase flavoprotein, C-terminal domain"/>
    <property type="match status" value="1"/>
</dbReference>
<feature type="domain" description="FAD-binding PCMH-type" evidence="15">
    <location>
        <begin position="87"/>
        <end position="273"/>
    </location>
</feature>
<dbReference type="InterPro" id="IPR016169">
    <property type="entry name" value="FAD-bd_PCMH_sub2"/>
</dbReference>
<evidence type="ECO:0000256" key="14">
    <source>
        <dbReference type="PIRSR" id="PIRSR000127-3"/>
    </source>
</evidence>
<dbReference type="PANTHER" id="PTHR45444:SF3">
    <property type="entry name" value="XANTHINE DEHYDROGENASE"/>
    <property type="match status" value="1"/>
</dbReference>
<feature type="binding site" evidence="14">
    <location>
        <position position="613"/>
    </location>
    <ligand>
        <name>Mo-molybdopterin</name>
        <dbReference type="ChEBI" id="CHEBI:71302"/>
    </ligand>
    <ligandPart>
        <name>Mo</name>
        <dbReference type="ChEBI" id="CHEBI:28685"/>
    </ligandPart>
</feature>
<feature type="binding site" evidence="14">
    <location>
        <position position="925"/>
    </location>
    <ligand>
        <name>Mo-molybdopterin</name>
        <dbReference type="ChEBI" id="CHEBI:71302"/>
    </ligand>
    <ligandPart>
        <name>Mo</name>
        <dbReference type="ChEBI" id="CHEBI:28685"/>
    </ligandPart>
</feature>
<dbReference type="RefSeq" id="XP_031572743.1">
    <property type="nucleotide sequence ID" value="XM_031716883.1"/>
</dbReference>
<dbReference type="Proteomes" id="UP000515163">
    <property type="component" value="Unplaced"/>
</dbReference>
<dbReference type="PROSITE" id="PS51387">
    <property type="entry name" value="FAD_PCMH"/>
    <property type="match status" value="1"/>
</dbReference>
<dbReference type="SUPFAM" id="SSF56003">
    <property type="entry name" value="Molybdenum cofactor-binding domain"/>
    <property type="match status" value="1"/>
</dbReference>
<evidence type="ECO:0000256" key="7">
    <source>
        <dbReference type="ARBA" id="ARBA00022827"/>
    </source>
</evidence>
<keyword evidence="8" id="KW-0560">Oxidoreductase</keyword>
<comment type="cofactor">
    <cofactor evidence="11">
        <name>[2Fe-2S] cluster</name>
        <dbReference type="ChEBI" id="CHEBI:190135"/>
    </cofactor>
</comment>
<evidence type="ECO:0000256" key="10">
    <source>
        <dbReference type="ARBA" id="ARBA00023014"/>
    </source>
</evidence>
<evidence type="ECO:0000256" key="5">
    <source>
        <dbReference type="ARBA" id="ARBA00022714"/>
    </source>
</evidence>
<feature type="binding site" evidence="13">
    <location>
        <begin position="205"/>
        <end position="209"/>
    </location>
    <ligand>
        <name>FAD</name>
        <dbReference type="ChEBI" id="CHEBI:57692"/>
    </ligand>
</feature>
<dbReference type="Gene3D" id="3.90.1170.50">
    <property type="entry name" value="Aldehyde oxidase/xanthine dehydrogenase, a/b hammerhead"/>
    <property type="match status" value="1"/>
</dbReference>
<dbReference type="GO" id="GO:0071949">
    <property type="term" value="F:FAD binding"/>
    <property type="evidence" value="ECO:0007669"/>
    <property type="project" value="InterPro"/>
</dbReference>
<dbReference type="FunFam" id="3.30.465.10:FF:000004">
    <property type="entry name" value="Xanthine dehydrogenase/oxidase"/>
    <property type="match status" value="1"/>
</dbReference>
<dbReference type="Gene3D" id="3.30.43.10">
    <property type="entry name" value="Uridine Diphospho-n-acetylenolpyruvylglucosamine Reductase, domain 2"/>
    <property type="match status" value="1"/>
</dbReference>
<comment type="cofactor">
    <cofactor evidence="14">
        <name>Mo-molybdopterin</name>
        <dbReference type="ChEBI" id="CHEBI:71302"/>
    </cofactor>
    <text evidence="14">Binds 1 Mo-molybdopterin (Mo-MPT) cofactor per subunit.</text>
</comment>
<dbReference type="Gene3D" id="1.10.150.120">
    <property type="entry name" value="[2Fe-2S]-binding domain"/>
    <property type="match status" value="1"/>
</dbReference>
<dbReference type="Pfam" id="PF01315">
    <property type="entry name" value="Ald_Xan_dh_C"/>
    <property type="match status" value="1"/>
</dbReference>
<evidence type="ECO:0000313" key="17">
    <source>
        <dbReference type="RefSeq" id="XP_031572743.1"/>
    </source>
</evidence>
<comment type="similarity">
    <text evidence="2">Belongs to the xanthine dehydrogenase family.</text>
</comment>
<evidence type="ECO:0000256" key="4">
    <source>
        <dbReference type="ARBA" id="ARBA00022630"/>
    </source>
</evidence>
<dbReference type="Pfam" id="PF03450">
    <property type="entry name" value="CO_deh_flav_C"/>
    <property type="match status" value="1"/>
</dbReference>
<dbReference type="FunFam" id="3.30.365.10:FF:000001">
    <property type="entry name" value="Xanthine dehydrogenase oxidase"/>
    <property type="match status" value="1"/>
</dbReference>
<feature type="active site" description="Proton acceptor" evidence="12">
    <location>
        <position position="1107"/>
    </location>
</feature>
<dbReference type="SMART" id="SM01008">
    <property type="entry name" value="Ald_Xan_dh_C"/>
    <property type="match status" value="1"/>
</dbReference>
<dbReference type="Pfam" id="PF20256">
    <property type="entry name" value="MoCoBD_2"/>
    <property type="match status" value="1"/>
</dbReference>
<dbReference type="InterPro" id="IPR046867">
    <property type="entry name" value="AldOxase/xan_DH_MoCoBD2"/>
</dbReference>
<feature type="binding site" evidence="13">
    <location>
        <position position="282"/>
    </location>
    <ligand>
        <name>FAD</name>
        <dbReference type="ChEBI" id="CHEBI:57692"/>
    </ligand>
</feature>
<comment type="cofactor">
    <cofactor evidence="14">
        <name>[2Fe-2S] cluster</name>
        <dbReference type="ChEBI" id="CHEBI:190135"/>
    </cofactor>
    <text evidence="14">Binds 2 [2Fe-2S] clusters.</text>
</comment>
<evidence type="ECO:0000313" key="16">
    <source>
        <dbReference type="Proteomes" id="UP000515163"/>
    </source>
</evidence>
<dbReference type="SUPFAM" id="SSF54665">
    <property type="entry name" value="CO dehydrogenase molybdoprotein N-domain-like"/>
    <property type="match status" value="1"/>
</dbReference>
<dbReference type="SUPFAM" id="SSF56176">
    <property type="entry name" value="FAD-binding/transporter-associated domain-like"/>
    <property type="match status" value="1"/>
</dbReference>
<dbReference type="InterPro" id="IPR005107">
    <property type="entry name" value="CO_DH_flav_C"/>
</dbReference>
<evidence type="ECO:0000259" key="15">
    <source>
        <dbReference type="PROSITE" id="PS51387"/>
    </source>
</evidence>
<name>A0A6P8IZV5_ACTTE</name>
<dbReference type="Gene3D" id="3.30.365.10">
    <property type="entry name" value="Aldehyde oxidase/xanthine dehydrogenase, molybdopterin binding domain"/>
    <property type="match status" value="4"/>
</dbReference>
<keyword evidence="7 13" id="KW-0274">FAD</keyword>
<dbReference type="SUPFAM" id="SSF47741">
    <property type="entry name" value="CO dehydrogenase ISP C-domain like"/>
    <property type="match status" value="1"/>
</dbReference>
<dbReference type="InterPro" id="IPR036683">
    <property type="entry name" value="CO_DH_flav_C_dom_sf"/>
</dbReference>
<dbReference type="RefSeq" id="XP_031572744.1">
    <property type="nucleotide sequence ID" value="XM_031716884.1"/>
</dbReference>
<dbReference type="PROSITE" id="PS00559">
    <property type="entry name" value="MOLYBDOPTERIN_EUK"/>
    <property type="match status" value="1"/>
</dbReference>
<dbReference type="GO" id="GO:0016491">
    <property type="term" value="F:oxidoreductase activity"/>
    <property type="evidence" value="ECO:0007669"/>
    <property type="project" value="UniProtKB-KW"/>
</dbReference>
<feature type="binding site" evidence="14">
    <location>
        <position position="644"/>
    </location>
    <ligand>
        <name>Mo-molybdopterin</name>
        <dbReference type="ChEBI" id="CHEBI:71302"/>
    </ligand>
    <ligandPart>
        <name>Mo</name>
        <dbReference type="ChEBI" id="CHEBI:28685"/>
    </ligandPart>
</feature>
<gene>
    <name evidence="17 18" type="primary">LOC116306789</name>
</gene>
<keyword evidence="4" id="KW-0285">Flavoprotein</keyword>
<dbReference type="OrthoDB" id="8300278at2759"/>
<evidence type="ECO:0000256" key="11">
    <source>
        <dbReference type="ARBA" id="ARBA00034078"/>
    </source>
</evidence>
<keyword evidence="3 14" id="KW-0500">Molybdenum</keyword>
<protein>
    <submittedName>
        <fullName evidence="17">Xanthine dehydrogenase/oxidase-like isoform X1</fullName>
    </submittedName>
    <submittedName>
        <fullName evidence="18">Xanthine dehydrogenase/oxidase-like isoform X2</fullName>
    </submittedName>
</protein>
<evidence type="ECO:0000256" key="6">
    <source>
        <dbReference type="ARBA" id="ARBA00022723"/>
    </source>
</evidence>
<keyword evidence="16" id="KW-1185">Reference proteome</keyword>
<feature type="binding site" evidence="14">
    <location>
        <position position="8"/>
    </location>
    <ligand>
        <name>[2Fe-2S] cluster</name>
        <dbReference type="ChEBI" id="CHEBI:190135"/>
        <label>2</label>
    </ligand>
</feature>
<dbReference type="GO" id="GO:0051537">
    <property type="term" value="F:2 iron, 2 sulfur cluster binding"/>
    <property type="evidence" value="ECO:0007669"/>
    <property type="project" value="UniProtKB-KW"/>
</dbReference>
<dbReference type="PANTHER" id="PTHR45444">
    <property type="entry name" value="XANTHINE DEHYDROGENASE"/>
    <property type="match status" value="1"/>
</dbReference>
<dbReference type="Gene3D" id="3.30.465.10">
    <property type="match status" value="1"/>
</dbReference>
<evidence type="ECO:0000313" key="18">
    <source>
        <dbReference type="RefSeq" id="XP_031572744.1"/>
    </source>
</evidence>
<feature type="binding site" evidence="13">
    <location>
        <position position="263"/>
    </location>
    <ligand>
        <name>FAD</name>
        <dbReference type="ChEBI" id="CHEBI:57692"/>
    </ligand>
</feature>
<feature type="binding site" evidence="13">
    <location>
        <position position="856"/>
    </location>
    <ligand>
        <name>substrate</name>
    </ligand>
</feature>
<feature type="binding site" evidence="13">
    <location>
        <position position="218"/>
    </location>
    <ligand>
        <name>FAD</name>
        <dbReference type="ChEBI" id="CHEBI:57692"/>
    </ligand>
</feature>
<evidence type="ECO:0000256" key="12">
    <source>
        <dbReference type="PIRSR" id="PIRSR000127-1"/>
    </source>
</evidence>
<dbReference type="SMART" id="SM01092">
    <property type="entry name" value="CO_deh_flav_C"/>
    <property type="match status" value="1"/>
</dbReference>
<dbReference type="InterPro" id="IPR000674">
    <property type="entry name" value="Ald_Oxase/Xan_DH_a/b"/>
</dbReference>
<keyword evidence="5 14" id="KW-0001">2Fe-2S</keyword>
<dbReference type="Pfam" id="PF02738">
    <property type="entry name" value="MoCoBD_1"/>
    <property type="match status" value="1"/>
</dbReference>
<dbReference type="FunFam" id="3.30.365.10:FF:000004">
    <property type="entry name" value="Xanthine dehydrogenase oxidase"/>
    <property type="match status" value="1"/>
</dbReference>
<evidence type="ECO:0000256" key="3">
    <source>
        <dbReference type="ARBA" id="ARBA00022505"/>
    </source>
</evidence>
<dbReference type="KEGG" id="aten:116306789"/>
<dbReference type="SUPFAM" id="SSF55447">
    <property type="entry name" value="CO dehydrogenase flavoprotein C-terminal domain-like"/>
    <property type="match status" value="1"/>
</dbReference>
<dbReference type="InterPro" id="IPR036856">
    <property type="entry name" value="Ald_Oxase/Xan_DH_a/b_sf"/>
</dbReference>
<accession>A0A6P8IZV5</accession>
<evidence type="ECO:0000256" key="9">
    <source>
        <dbReference type="ARBA" id="ARBA00023004"/>
    </source>
</evidence>
<keyword evidence="6 14" id="KW-0479">Metal-binding</keyword>
<evidence type="ECO:0000256" key="8">
    <source>
        <dbReference type="ARBA" id="ARBA00023002"/>
    </source>
</evidence>
<evidence type="ECO:0000256" key="13">
    <source>
        <dbReference type="PIRSR" id="PIRSR000127-2"/>
    </source>
</evidence>
<dbReference type="FunFam" id="3.30.365.10:FF:000003">
    <property type="entry name" value="Aldehyde oxidase 1"/>
    <property type="match status" value="1"/>
</dbReference>
<dbReference type="InterPro" id="IPR016208">
    <property type="entry name" value="Ald_Oxase/xanthine_DH-like"/>
</dbReference>